<dbReference type="EMBL" id="JAGEUA010000007">
    <property type="protein sequence ID" value="KAL0969624.1"/>
    <property type="molecule type" value="Genomic_DNA"/>
</dbReference>
<organism evidence="2 3">
    <name type="scientific">Umbra pygmaea</name>
    <name type="common">Eastern mudminnow</name>
    <dbReference type="NCBI Taxonomy" id="75934"/>
    <lineage>
        <taxon>Eukaryota</taxon>
        <taxon>Metazoa</taxon>
        <taxon>Chordata</taxon>
        <taxon>Craniata</taxon>
        <taxon>Vertebrata</taxon>
        <taxon>Euteleostomi</taxon>
        <taxon>Actinopterygii</taxon>
        <taxon>Neopterygii</taxon>
        <taxon>Teleostei</taxon>
        <taxon>Protacanthopterygii</taxon>
        <taxon>Esociformes</taxon>
        <taxon>Umbridae</taxon>
        <taxon>Umbra</taxon>
    </lineage>
</organism>
<dbReference type="InterPro" id="IPR001810">
    <property type="entry name" value="F-box_dom"/>
</dbReference>
<gene>
    <name evidence="2" type="ORF">UPYG_G00229990</name>
</gene>
<dbReference type="PROSITE" id="PS50181">
    <property type="entry name" value="FBOX"/>
    <property type="match status" value="1"/>
</dbReference>
<accession>A0ABD0WD74</accession>
<name>A0ABD0WD74_UMBPY</name>
<dbReference type="AlphaFoldDB" id="A0ABD0WD74"/>
<dbReference type="Gene3D" id="1.20.1280.50">
    <property type="match status" value="1"/>
</dbReference>
<dbReference type="PANTHER" id="PTHR38926:SF72">
    <property type="entry name" value="IM:7136021-RELATED"/>
    <property type="match status" value="1"/>
</dbReference>
<dbReference type="InterPro" id="IPR032675">
    <property type="entry name" value="LRR_dom_sf"/>
</dbReference>
<evidence type="ECO:0000313" key="3">
    <source>
        <dbReference type="Proteomes" id="UP001557470"/>
    </source>
</evidence>
<comment type="caution">
    <text evidence="2">The sequence shown here is derived from an EMBL/GenBank/DDBJ whole genome shotgun (WGS) entry which is preliminary data.</text>
</comment>
<dbReference type="PANTHER" id="PTHR38926">
    <property type="entry name" value="F-BOX DOMAIN CONTAINING PROTEIN, EXPRESSED"/>
    <property type="match status" value="1"/>
</dbReference>
<evidence type="ECO:0000259" key="1">
    <source>
        <dbReference type="PROSITE" id="PS50181"/>
    </source>
</evidence>
<dbReference type="SUPFAM" id="SSF81383">
    <property type="entry name" value="F-box domain"/>
    <property type="match status" value="1"/>
</dbReference>
<reference evidence="2 3" key="1">
    <citation type="submission" date="2024-06" db="EMBL/GenBank/DDBJ databases">
        <authorList>
            <person name="Pan Q."/>
            <person name="Wen M."/>
            <person name="Jouanno E."/>
            <person name="Zahm M."/>
            <person name="Klopp C."/>
            <person name="Cabau C."/>
            <person name="Louis A."/>
            <person name="Berthelot C."/>
            <person name="Parey E."/>
            <person name="Roest Crollius H."/>
            <person name="Montfort J."/>
            <person name="Robinson-Rechavi M."/>
            <person name="Bouchez O."/>
            <person name="Lampietro C."/>
            <person name="Lopez Roques C."/>
            <person name="Donnadieu C."/>
            <person name="Postlethwait J."/>
            <person name="Bobe J."/>
            <person name="Verreycken H."/>
            <person name="Guiguen Y."/>
        </authorList>
    </citation>
    <scope>NUCLEOTIDE SEQUENCE [LARGE SCALE GENOMIC DNA]</scope>
    <source>
        <strain evidence="2">Up_M1</strain>
        <tissue evidence="2">Testis</tissue>
    </source>
</reference>
<dbReference type="Proteomes" id="UP001557470">
    <property type="component" value="Unassembled WGS sequence"/>
</dbReference>
<dbReference type="SMART" id="SM00256">
    <property type="entry name" value="FBOX"/>
    <property type="match status" value="1"/>
</dbReference>
<dbReference type="Gene3D" id="3.80.10.10">
    <property type="entry name" value="Ribonuclease Inhibitor"/>
    <property type="match status" value="1"/>
</dbReference>
<keyword evidence="3" id="KW-1185">Reference proteome</keyword>
<dbReference type="InterPro" id="IPR036047">
    <property type="entry name" value="F-box-like_dom_sf"/>
</dbReference>
<proteinExistence type="predicted"/>
<evidence type="ECO:0000313" key="2">
    <source>
        <dbReference type="EMBL" id="KAL0969624.1"/>
    </source>
</evidence>
<dbReference type="Pfam" id="PF12937">
    <property type="entry name" value="F-box-like"/>
    <property type="match status" value="1"/>
</dbReference>
<protein>
    <recommendedName>
        <fullName evidence="1">F-box domain-containing protein</fullName>
    </recommendedName>
</protein>
<sequence length="432" mass="49526">MAPHLVRTAALPSELWVHVFGYLSTTDKCNIRSCCRYFKAIVDHWSLWKGHTVVVRKHCAYTGNFWKILCRRKIKSVVLRRASLKEWKQLAISVPWLTTIKVEHCNDVKCFEILKQFHNLKRLSISGFRQGLTDTIGSLQQVTNFSVCETQLVPRTEIINAVSKLSHLTSLFYHEGNHPIPRQTFHIMLKSLPHLKYLSLKMGTHTGSLPDDYFNISKTINGPQEGQQVGQAGLTRLELLDYMDPTLSEEALKFLPSLQCLSVDYRDRDVQPTKCHLKTWLKGLPQLAVFNIANGHPISSYADSIPANVTSLTLRHVTMERKDLATVGKQIPGLLHLHYDPRSRNGSSIGEISRHFPQLRTLRIRHYNVPEREFSSLQHLKCLDRLEILDACVPTAHLMELTNKLQVLTRYRTQIVHSQNPREPTACYCTHC</sequence>
<dbReference type="SUPFAM" id="SSF52058">
    <property type="entry name" value="L domain-like"/>
    <property type="match status" value="1"/>
</dbReference>
<feature type="domain" description="F-box" evidence="1">
    <location>
        <begin position="5"/>
        <end position="51"/>
    </location>
</feature>